<dbReference type="RefSeq" id="WP_073083568.1">
    <property type="nucleotide sequence ID" value="NZ_FQWS01000001.1"/>
</dbReference>
<gene>
    <name evidence="1" type="ORF">SAMN05444148_0874</name>
</gene>
<protein>
    <submittedName>
        <fullName evidence="1">Uncharacterized protein</fullName>
    </submittedName>
</protein>
<evidence type="ECO:0000313" key="1">
    <source>
        <dbReference type="EMBL" id="SHG75509.1"/>
    </source>
</evidence>
<evidence type="ECO:0000313" key="2">
    <source>
        <dbReference type="Proteomes" id="UP000184522"/>
    </source>
</evidence>
<sequence length="501" mass="54119">MKNLFIILLVSVFALSCSSDDYDNTPEPEVQNSVRLRTDATFGNVLTNSEGFTLYFFAPDAKGESNCNGGCADVWPAFFEQNLTLDSGLDASDFGTITRADGQSQTTYKGWPLYTFSNDLVAGAINGDGAGGTWFVGKPDYSIMIVRAQLVGRDSNGTEINLNSSFQPGAEETFYFTDDRGNTLYRFSNDTNGTNNFTNSDFSNNNAWPIFHTDVVNVPSAFGTSGFGTIDVFGEPQLTYRGWPLYKFGGDDNRGDNFGVGFPTAGVWPIVNTDTEVAPEDNGGGQTEVERTFQVSNVGATAYTFGFTDVQNPELELERGKTYEFSVNTPGHPFLIKSVNSTGTDNAFNDGVTNNGTTDGTITFTVPESAPDILYYNCEFHASMSGRIRVVDANATRAFNVGNNGATSYTFSGDGFSDIENPNFTFKRGETYTFSVSTPGHPFIIKSVQSTGTGNAFDNGVTNNGIANGTITFTVPTDAPDTLFYNCEFHGSMTGTISIID</sequence>
<dbReference type="AlphaFoldDB" id="A0A1M5MF57"/>
<reference evidence="2" key="1">
    <citation type="submission" date="2016-11" db="EMBL/GenBank/DDBJ databases">
        <authorList>
            <person name="Varghese N."/>
            <person name="Submissions S."/>
        </authorList>
    </citation>
    <scope>NUCLEOTIDE SEQUENCE [LARGE SCALE GENOMIC DNA]</scope>
    <source>
        <strain evidence="2">DSM 25330</strain>
    </source>
</reference>
<dbReference type="Pfam" id="PF03640">
    <property type="entry name" value="Lipoprotein_15"/>
    <property type="match status" value="3"/>
</dbReference>
<dbReference type="GO" id="GO:0043448">
    <property type="term" value="P:alkane catabolic process"/>
    <property type="evidence" value="ECO:0007669"/>
    <property type="project" value="TreeGrafter"/>
</dbReference>
<dbReference type="Proteomes" id="UP000184522">
    <property type="component" value="Unassembled WGS sequence"/>
</dbReference>
<dbReference type="PANTHER" id="PTHR39335">
    <property type="entry name" value="BLL4220 PROTEIN"/>
    <property type="match status" value="1"/>
</dbReference>
<accession>A0A1M5MF57</accession>
<dbReference type="SUPFAM" id="SSF49503">
    <property type="entry name" value="Cupredoxins"/>
    <property type="match status" value="2"/>
</dbReference>
<dbReference type="STRING" id="1089305.SAMN05444148_0874"/>
<name>A0A1M5MF57_9FLAO</name>
<proteinExistence type="predicted"/>
<organism evidence="1 2">
    <name type="scientific">Winogradskyella jejuensis</name>
    <dbReference type="NCBI Taxonomy" id="1089305"/>
    <lineage>
        <taxon>Bacteria</taxon>
        <taxon>Pseudomonadati</taxon>
        <taxon>Bacteroidota</taxon>
        <taxon>Flavobacteriia</taxon>
        <taxon>Flavobacteriales</taxon>
        <taxon>Flavobacteriaceae</taxon>
        <taxon>Winogradskyella</taxon>
    </lineage>
</organism>
<dbReference type="PANTHER" id="PTHR39335:SF1">
    <property type="entry name" value="BLL4220 PROTEIN"/>
    <property type="match status" value="1"/>
</dbReference>
<keyword evidence="2" id="KW-1185">Reference proteome</keyword>
<dbReference type="PROSITE" id="PS51257">
    <property type="entry name" value="PROKAR_LIPOPROTEIN"/>
    <property type="match status" value="1"/>
</dbReference>
<dbReference type="InterPro" id="IPR008972">
    <property type="entry name" value="Cupredoxin"/>
</dbReference>
<dbReference type="EMBL" id="FQWS01000001">
    <property type="protein sequence ID" value="SHG75509.1"/>
    <property type="molecule type" value="Genomic_DNA"/>
</dbReference>
<dbReference type="Gene3D" id="2.60.40.420">
    <property type="entry name" value="Cupredoxins - blue copper proteins"/>
    <property type="match status" value="2"/>
</dbReference>
<dbReference type="InterPro" id="IPR005297">
    <property type="entry name" value="Lipoprotein_repeat"/>
</dbReference>